<keyword evidence="5" id="KW-1185">Reference proteome</keyword>
<evidence type="ECO:0000313" key="4">
    <source>
        <dbReference type="EMBL" id="MQM14898.1"/>
    </source>
</evidence>
<dbReference type="OrthoDB" id="1303570at2759"/>
<dbReference type="AlphaFoldDB" id="A0A843X4E4"/>
<dbReference type="PANTHER" id="PTHR33155:SF8">
    <property type="entry name" value="PROTEIN FANTASTIC FOUR 1"/>
    <property type="match status" value="1"/>
</dbReference>
<name>A0A843X4E4_COLES</name>
<feature type="compositionally biased region" description="Acidic residues" evidence="2">
    <location>
        <begin position="149"/>
        <end position="158"/>
    </location>
</feature>
<comment type="similarity">
    <text evidence="1">Belongs to the fantastic four family.</text>
</comment>
<dbReference type="EMBL" id="NMUH01006277">
    <property type="protein sequence ID" value="MQM14898.1"/>
    <property type="molecule type" value="Genomic_DNA"/>
</dbReference>
<sequence length="386" mass="42440">MSLPVCEYRQPSMAFTLDGAVGGARCGSMGIAFRAAVDAASSPDQWLALQEAAIQKEAADKKDGQFDIWTSIQSSKKEANSEVPSPYVHPLVRRSASSLSQKSLEICTESLGSETGSEGMLSSDDLDDYFPSWKTDEEELVKRKPEEAVKDDEEEMEEHVEPMPPPPPNRRKKLASVNYHCSISRKSPSRSFPPPLPSLCRRDGPCLSMRRHRRDGRLVLEAVPVPSHNYLHAHREGGRLVLTFIETSFQDVYPENAGPTTEQVAQQEREEETHGVEAVAEEAEVEDGGMVETGVEEDAVDNDVAINDEEDVADEEGEEEVEVVDKGIVVEVKVSRPPLPQSGGLKVQRSSVVINKFVGVPLSNKSPWDVRPSYTVDGDDLRGAKS</sequence>
<evidence type="ECO:0000259" key="3">
    <source>
        <dbReference type="Pfam" id="PF11250"/>
    </source>
</evidence>
<dbReference type="InterPro" id="IPR021410">
    <property type="entry name" value="FAF"/>
</dbReference>
<dbReference type="InterPro" id="IPR046431">
    <property type="entry name" value="FAF_dom"/>
</dbReference>
<dbReference type="Proteomes" id="UP000652761">
    <property type="component" value="Unassembled WGS sequence"/>
</dbReference>
<organism evidence="4 5">
    <name type="scientific">Colocasia esculenta</name>
    <name type="common">Wild taro</name>
    <name type="synonym">Arum esculentum</name>
    <dbReference type="NCBI Taxonomy" id="4460"/>
    <lineage>
        <taxon>Eukaryota</taxon>
        <taxon>Viridiplantae</taxon>
        <taxon>Streptophyta</taxon>
        <taxon>Embryophyta</taxon>
        <taxon>Tracheophyta</taxon>
        <taxon>Spermatophyta</taxon>
        <taxon>Magnoliopsida</taxon>
        <taxon>Liliopsida</taxon>
        <taxon>Araceae</taxon>
        <taxon>Aroideae</taxon>
        <taxon>Colocasieae</taxon>
        <taxon>Colocasia</taxon>
    </lineage>
</organism>
<feature type="region of interest" description="Disordered" evidence="2">
    <location>
        <begin position="364"/>
        <end position="386"/>
    </location>
</feature>
<proteinExistence type="inferred from homology"/>
<dbReference type="Pfam" id="PF11250">
    <property type="entry name" value="FAF"/>
    <property type="match status" value="1"/>
</dbReference>
<comment type="caution">
    <text evidence="4">The sequence shown here is derived from an EMBL/GenBank/DDBJ whole genome shotgun (WGS) entry which is preliminary data.</text>
</comment>
<feature type="region of interest" description="Disordered" evidence="2">
    <location>
        <begin position="137"/>
        <end position="173"/>
    </location>
</feature>
<accession>A0A843X4E4</accession>
<feature type="domain" description="FAF" evidence="3">
    <location>
        <begin position="191"/>
        <end position="244"/>
    </location>
</feature>
<gene>
    <name evidence="4" type="ORF">Taro_047833</name>
</gene>
<evidence type="ECO:0000256" key="1">
    <source>
        <dbReference type="ARBA" id="ARBA00008690"/>
    </source>
</evidence>
<dbReference type="PANTHER" id="PTHR33155">
    <property type="entry name" value="FANTASTIC FOUR-LIKE PROTEIN (DUF3049)"/>
    <property type="match status" value="1"/>
</dbReference>
<reference evidence="4" key="1">
    <citation type="submission" date="2017-07" db="EMBL/GenBank/DDBJ databases">
        <title>Taro Niue Genome Assembly and Annotation.</title>
        <authorList>
            <person name="Atibalentja N."/>
            <person name="Keating K."/>
            <person name="Fields C.J."/>
        </authorList>
    </citation>
    <scope>NUCLEOTIDE SEQUENCE</scope>
    <source>
        <strain evidence="4">Niue_2</strain>
        <tissue evidence="4">Leaf</tissue>
    </source>
</reference>
<protein>
    <recommendedName>
        <fullName evidence="3">FAF domain-containing protein</fullName>
    </recommendedName>
</protein>
<evidence type="ECO:0000313" key="5">
    <source>
        <dbReference type="Proteomes" id="UP000652761"/>
    </source>
</evidence>
<evidence type="ECO:0000256" key="2">
    <source>
        <dbReference type="SAM" id="MobiDB-lite"/>
    </source>
</evidence>